<dbReference type="AlphaFoldDB" id="A0AAW9Q740"/>
<dbReference type="Pfam" id="PF04134">
    <property type="entry name" value="DCC1-like"/>
    <property type="match status" value="1"/>
</dbReference>
<organism evidence="1 2">
    <name type="scientific">Tumidithrix elongata BACA0141</name>
    <dbReference type="NCBI Taxonomy" id="2716417"/>
    <lineage>
        <taxon>Bacteria</taxon>
        <taxon>Bacillati</taxon>
        <taxon>Cyanobacteriota</taxon>
        <taxon>Cyanophyceae</taxon>
        <taxon>Pseudanabaenales</taxon>
        <taxon>Pseudanabaenaceae</taxon>
        <taxon>Tumidithrix</taxon>
        <taxon>Tumidithrix elongata</taxon>
    </lineage>
</organism>
<keyword evidence="2" id="KW-1185">Reference proteome</keyword>
<name>A0AAW9Q740_9CYAN</name>
<dbReference type="PANTHER" id="PTHR33639">
    <property type="entry name" value="THIOL-DISULFIDE OXIDOREDUCTASE DCC"/>
    <property type="match status" value="1"/>
</dbReference>
<reference evidence="1" key="1">
    <citation type="submission" date="2024-01" db="EMBL/GenBank/DDBJ databases">
        <title>Bank of Algae and Cyanobacteria of the Azores (BACA) strain genomes.</title>
        <authorList>
            <person name="Luz R."/>
            <person name="Cordeiro R."/>
            <person name="Fonseca A."/>
            <person name="Goncalves V."/>
        </authorList>
    </citation>
    <scope>NUCLEOTIDE SEQUENCE</scope>
    <source>
        <strain evidence="1">BACA0141</strain>
    </source>
</reference>
<comment type="caution">
    <text evidence="1">The sequence shown here is derived from an EMBL/GenBank/DDBJ whole genome shotgun (WGS) entry which is preliminary data.</text>
</comment>
<evidence type="ECO:0000313" key="1">
    <source>
        <dbReference type="EMBL" id="MEE3719033.1"/>
    </source>
</evidence>
<dbReference type="InterPro" id="IPR007263">
    <property type="entry name" value="DCC1-like"/>
</dbReference>
<accession>A0AAW9Q740</accession>
<dbReference type="Proteomes" id="UP001333818">
    <property type="component" value="Unassembled WGS sequence"/>
</dbReference>
<gene>
    <name evidence="1" type="ORF">V2H45_20010</name>
</gene>
<proteinExistence type="predicted"/>
<dbReference type="InterPro" id="IPR052927">
    <property type="entry name" value="DCC_oxidoreductase"/>
</dbReference>
<protein>
    <submittedName>
        <fullName evidence="1">DCC1-like thiol-disulfide oxidoreductase family protein</fullName>
    </submittedName>
</protein>
<dbReference type="EMBL" id="JAZBJZ010000107">
    <property type="protein sequence ID" value="MEE3719033.1"/>
    <property type="molecule type" value="Genomic_DNA"/>
</dbReference>
<sequence length="165" mass="19043">MTYNVIYDGDCNLCSNLVQVLEKLDRGHLFQYVPMQDRQTLERFEITPQDCEMGMILIDADRPTHRWQGSDAAEEIGRLLPLGNPFIAAYRALPGMKWLGDRVYAQVRDRRYHLFGRRSHTYYSAYPIGCHAVRNSDRCAEAISEKVSKKISEEILNPHNHTVVS</sequence>
<dbReference type="GO" id="GO:0015035">
    <property type="term" value="F:protein-disulfide reductase activity"/>
    <property type="evidence" value="ECO:0007669"/>
    <property type="project" value="InterPro"/>
</dbReference>
<dbReference type="PANTHER" id="PTHR33639:SF2">
    <property type="entry name" value="DUF393 DOMAIN-CONTAINING PROTEIN"/>
    <property type="match status" value="1"/>
</dbReference>
<evidence type="ECO:0000313" key="2">
    <source>
        <dbReference type="Proteomes" id="UP001333818"/>
    </source>
</evidence>